<dbReference type="Proteomes" id="UP000814033">
    <property type="component" value="Unassembled WGS sequence"/>
</dbReference>
<gene>
    <name evidence="1" type="ORF">FA95DRAFT_118701</name>
</gene>
<protein>
    <submittedName>
        <fullName evidence="1">Uncharacterized protein</fullName>
    </submittedName>
</protein>
<organism evidence="1 2">
    <name type="scientific">Auriscalpium vulgare</name>
    <dbReference type="NCBI Taxonomy" id="40419"/>
    <lineage>
        <taxon>Eukaryota</taxon>
        <taxon>Fungi</taxon>
        <taxon>Dikarya</taxon>
        <taxon>Basidiomycota</taxon>
        <taxon>Agaricomycotina</taxon>
        <taxon>Agaricomycetes</taxon>
        <taxon>Russulales</taxon>
        <taxon>Auriscalpiaceae</taxon>
        <taxon>Auriscalpium</taxon>
    </lineage>
</organism>
<comment type="caution">
    <text evidence="1">The sequence shown here is derived from an EMBL/GenBank/DDBJ whole genome shotgun (WGS) entry which is preliminary data.</text>
</comment>
<evidence type="ECO:0000313" key="1">
    <source>
        <dbReference type="EMBL" id="KAI0045530.1"/>
    </source>
</evidence>
<evidence type="ECO:0000313" key="2">
    <source>
        <dbReference type="Proteomes" id="UP000814033"/>
    </source>
</evidence>
<reference evidence="1" key="2">
    <citation type="journal article" date="2022" name="New Phytol.">
        <title>Evolutionary transition to the ectomycorrhizal habit in the genomes of a hyperdiverse lineage of mushroom-forming fungi.</title>
        <authorList>
            <person name="Looney B."/>
            <person name="Miyauchi S."/>
            <person name="Morin E."/>
            <person name="Drula E."/>
            <person name="Courty P.E."/>
            <person name="Kohler A."/>
            <person name="Kuo A."/>
            <person name="LaButti K."/>
            <person name="Pangilinan J."/>
            <person name="Lipzen A."/>
            <person name="Riley R."/>
            <person name="Andreopoulos W."/>
            <person name="He G."/>
            <person name="Johnson J."/>
            <person name="Nolan M."/>
            <person name="Tritt A."/>
            <person name="Barry K.W."/>
            <person name="Grigoriev I.V."/>
            <person name="Nagy L.G."/>
            <person name="Hibbett D."/>
            <person name="Henrissat B."/>
            <person name="Matheny P.B."/>
            <person name="Labbe J."/>
            <person name="Martin F.M."/>
        </authorList>
    </citation>
    <scope>NUCLEOTIDE SEQUENCE</scope>
    <source>
        <strain evidence="1">FP105234-sp</strain>
    </source>
</reference>
<dbReference type="EMBL" id="MU275949">
    <property type="protein sequence ID" value="KAI0045530.1"/>
    <property type="molecule type" value="Genomic_DNA"/>
</dbReference>
<reference evidence="1" key="1">
    <citation type="submission" date="2021-02" db="EMBL/GenBank/DDBJ databases">
        <authorList>
            <consortium name="DOE Joint Genome Institute"/>
            <person name="Ahrendt S."/>
            <person name="Looney B.P."/>
            <person name="Miyauchi S."/>
            <person name="Morin E."/>
            <person name="Drula E."/>
            <person name="Courty P.E."/>
            <person name="Chicoki N."/>
            <person name="Fauchery L."/>
            <person name="Kohler A."/>
            <person name="Kuo A."/>
            <person name="Labutti K."/>
            <person name="Pangilinan J."/>
            <person name="Lipzen A."/>
            <person name="Riley R."/>
            <person name="Andreopoulos W."/>
            <person name="He G."/>
            <person name="Johnson J."/>
            <person name="Barry K.W."/>
            <person name="Grigoriev I.V."/>
            <person name="Nagy L."/>
            <person name="Hibbett D."/>
            <person name="Henrissat B."/>
            <person name="Matheny P.B."/>
            <person name="Labbe J."/>
            <person name="Martin F."/>
        </authorList>
    </citation>
    <scope>NUCLEOTIDE SEQUENCE</scope>
    <source>
        <strain evidence="1">FP105234-sp</strain>
    </source>
</reference>
<proteinExistence type="predicted"/>
<sequence>MSLRDSDGSVYRPPSGAPGAIIIGVVLGSFLYGVTSQQVIFYFTNFSRDSLVIRLWVVALWILDTTTTALEVCVVYQFYVRRYGESDRSPFDHCIAAVLTGATIFLVQAFFVFRIRQLRKTVFPASRFTNAMFAFFSILALFALATSIQLTYYDLRDPNSQFRRPIYISNISIGTGLDVFITIAMVLLLHQHINEFAGNRNPIEQLIFFFITRGIILTLAQVLQVTLTYAAPGNSWFAVFTCISKVYANSALVTLNNRERLERQSTGRSMDDGYACDDSVELVPSFDLTTSTLPRDGPSSVSL</sequence>
<name>A0ACB8RNA6_9AGAM</name>
<keyword evidence="2" id="KW-1185">Reference proteome</keyword>
<accession>A0ACB8RNA6</accession>